<reference evidence="2" key="1">
    <citation type="submission" date="2019-09" db="EMBL/GenBank/DDBJ databases">
        <authorList>
            <person name="Hjerde E."/>
        </authorList>
    </citation>
    <scope>NUCLEOTIDE SEQUENCE</scope>
    <source>
        <strain evidence="2">06/09/160</strain>
    </source>
</reference>
<sequence>MFNPNQSILELKIFRFTIFILLFTASVSAVFIVKHSHLELLLNYKGFNHFFSVFKFPLAILAMIIPAVALIATNHRSEQTREQIRLTNSQNNFTNYYKHLEEFDKFGLKAKEKPDPLYYVFNFRTLHSSLFHKAKEGNYAPNVVFINEFYEHSKKMLLLLTSPKGSEKDKIDAICEFMSKQEKFHVKHQISLPQWSATTSVDGKVVPDSMDEIFSSVILLLSELRELAQFDTSYETTVELLHLIHLDISMFQNLSTYDLSHEDFNSLYIEVSAT</sequence>
<gene>
    <name evidence="2" type="ORF">AW0309160_03583</name>
</gene>
<evidence type="ECO:0000313" key="2">
    <source>
        <dbReference type="EMBL" id="VVV06099.1"/>
    </source>
</evidence>
<keyword evidence="1" id="KW-0472">Membrane</keyword>
<protein>
    <submittedName>
        <fullName evidence="2">Uncharacterized protein</fullName>
    </submittedName>
</protein>
<keyword evidence="1" id="KW-0812">Transmembrane</keyword>
<organism evidence="2">
    <name type="scientific">Aliivibrio wodanis</name>
    <dbReference type="NCBI Taxonomy" id="80852"/>
    <lineage>
        <taxon>Bacteria</taxon>
        <taxon>Pseudomonadati</taxon>
        <taxon>Pseudomonadota</taxon>
        <taxon>Gammaproteobacteria</taxon>
        <taxon>Vibrionales</taxon>
        <taxon>Vibrionaceae</taxon>
        <taxon>Aliivibrio</taxon>
    </lineage>
</organism>
<name>A0A5Q4ZWX3_9GAMM</name>
<accession>A0A5Q4ZWX3</accession>
<proteinExistence type="predicted"/>
<feature type="transmembrane region" description="Helical" evidence="1">
    <location>
        <begin position="12"/>
        <end position="33"/>
    </location>
</feature>
<keyword evidence="1" id="KW-1133">Transmembrane helix</keyword>
<dbReference type="EMBL" id="LR721751">
    <property type="protein sequence ID" value="VVV06099.1"/>
    <property type="molecule type" value="Genomic_DNA"/>
</dbReference>
<feature type="transmembrane region" description="Helical" evidence="1">
    <location>
        <begin position="53"/>
        <end position="72"/>
    </location>
</feature>
<dbReference type="AlphaFoldDB" id="A0A5Q4ZWX3"/>
<evidence type="ECO:0000256" key="1">
    <source>
        <dbReference type="SAM" id="Phobius"/>
    </source>
</evidence>